<dbReference type="Proteomes" id="UP001374535">
    <property type="component" value="Chromosome 11"/>
</dbReference>
<organism evidence="3 4">
    <name type="scientific">Vigna mungo</name>
    <name type="common">Black gram</name>
    <name type="synonym">Phaseolus mungo</name>
    <dbReference type="NCBI Taxonomy" id="3915"/>
    <lineage>
        <taxon>Eukaryota</taxon>
        <taxon>Viridiplantae</taxon>
        <taxon>Streptophyta</taxon>
        <taxon>Embryophyta</taxon>
        <taxon>Tracheophyta</taxon>
        <taxon>Spermatophyta</taxon>
        <taxon>Magnoliopsida</taxon>
        <taxon>eudicotyledons</taxon>
        <taxon>Gunneridae</taxon>
        <taxon>Pentapetalae</taxon>
        <taxon>rosids</taxon>
        <taxon>fabids</taxon>
        <taxon>Fabales</taxon>
        <taxon>Fabaceae</taxon>
        <taxon>Papilionoideae</taxon>
        <taxon>50 kb inversion clade</taxon>
        <taxon>NPAAA clade</taxon>
        <taxon>indigoferoid/millettioid clade</taxon>
        <taxon>Phaseoleae</taxon>
        <taxon>Vigna</taxon>
    </lineage>
</organism>
<dbReference type="SUPFAM" id="SSF81383">
    <property type="entry name" value="F-box domain"/>
    <property type="match status" value="1"/>
</dbReference>
<name>A0AAQ3RG21_VIGMU</name>
<sequence>MVMAKSSPRVLPDEIILEILSWLPAKSVLRFRYTKLKEAETYRDKGIDYLRLAIGLSWLGRNAATMKQADLAYECFRVVEDKCYAAALKKAAMKAAALKKAADRDAENAPDLLCCMILGFFGSVLFIFAKNASCQ</sequence>
<feature type="domain" description="F-box" evidence="2">
    <location>
        <begin position="11"/>
        <end position="33"/>
    </location>
</feature>
<evidence type="ECO:0000256" key="1">
    <source>
        <dbReference type="SAM" id="Phobius"/>
    </source>
</evidence>
<keyword evidence="4" id="KW-1185">Reference proteome</keyword>
<accession>A0AAQ3RG21</accession>
<dbReference type="InterPro" id="IPR036047">
    <property type="entry name" value="F-box-like_dom_sf"/>
</dbReference>
<gene>
    <name evidence="3" type="ORF">V8G54_035884</name>
</gene>
<dbReference type="EMBL" id="CP144690">
    <property type="protein sequence ID" value="WVY90370.1"/>
    <property type="molecule type" value="Genomic_DNA"/>
</dbReference>
<reference evidence="3 4" key="1">
    <citation type="journal article" date="2023" name="Life. Sci Alliance">
        <title>Evolutionary insights into 3D genome organization and epigenetic landscape of Vigna mungo.</title>
        <authorList>
            <person name="Junaid A."/>
            <person name="Singh B."/>
            <person name="Bhatia S."/>
        </authorList>
    </citation>
    <scope>NUCLEOTIDE SEQUENCE [LARGE SCALE GENOMIC DNA]</scope>
    <source>
        <strain evidence="3">Urdbean</strain>
    </source>
</reference>
<keyword evidence="1" id="KW-0472">Membrane</keyword>
<evidence type="ECO:0000313" key="4">
    <source>
        <dbReference type="Proteomes" id="UP001374535"/>
    </source>
</evidence>
<evidence type="ECO:0000313" key="3">
    <source>
        <dbReference type="EMBL" id="WVY90370.1"/>
    </source>
</evidence>
<keyword evidence="1" id="KW-0812">Transmembrane</keyword>
<dbReference type="Pfam" id="PF00646">
    <property type="entry name" value="F-box"/>
    <property type="match status" value="1"/>
</dbReference>
<protein>
    <recommendedName>
        <fullName evidence="2">F-box domain-containing protein</fullName>
    </recommendedName>
</protein>
<proteinExistence type="predicted"/>
<keyword evidence="1" id="KW-1133">Transmembrane helix</keyword>
<feature type="transmembrane region" description="Helical" evidence="1">
    <location>
        <begin position="109"/>
        <end position="129"/>
    </location>
</feature>
<dbReference type="InterPro" id="IPR001810">
    <property type="entry name" value="F-box_dom"/>
</dbReference>
<dbReference type="AlphaFoldDB" id="A0AAQ3RG21"/>
<evidence type="ECO:0000259" key="2">
    <source>
        <dbReference type="Pfam" id="PF00646"/>
    </source>
</evidence>